<dbReference type="AlphaFoldDB" id="A0AAN9S1E3"/>
<keyword evidence="10" id="KW-1185">Reference proteome</keyword>
<dbReference type="SUPFAM" id="SSF52058">
    <property type="entry name" value="L domain-like"/>
    <property type="match status" value="1"/>
</dbReference>
<evidence type="ECO:0000313" key="10">
    <source>
        <dbReference type="Proteomes" id="UP001386955"/>
    </source>
</evidence>
<feature type="domain" description="NB-ARC" evidence="5">
    <location>
        <begin position="183"/>
        <end position="351"/>
    </location>
</feature>
<dbReference type="InterPro" id="IPR002182">
    <property type="entry name" value="NB-ARC"/>
</dbReference>
<dbReference type="GO" id="GO:0098542">
    <property type="term" value="P:defense response to other organism"/>
    <property type="evidence" value="ECO:0007669"/>
    <property type="project" value="TreeGrafter"/>
</dbReference>
<reference evidence="9 10" key="1">
    <citation type="submission" date="2024-01" db="EMBL/GenBank/DDBJ databases">
        <title>The genomes of 5 underutilized Papilionoideae crops provide insights into root nodulation and disease resistanc.</title>
        <authorList>
            <person name="Jiang F."/>
        </authorList>
    </citation>
    <scope>NUCLEOTIDE SEQUENCE [LARGE SCALE GENOMIC DNA]</scope>
    <source>
        <strain evidence="9">DUOXIRENSHENG_FW03</strain>
        <tissue evidence="9">Leaves</tissue>
    </source>
</reference>
<gene>
    <name evidence="9" type="ORF">VNO78_27675</name>
</gene>
<evidence type="ECO:0000259" key="5">
    <source>
        <dbReference type="Pfam" id="PF00931"/>
    </source>
</evidence>
<accession>A0AAN9S1E3</accession>
<dbReference type="PRINTS" id="PR00364">
    <property type="entry name" value="DISEASERSIST"/>
</dbReference>
<dbReference type="PANTHER" id="PTHR23155">
    <property type="entry name" value="DISEASE RESISTANCE PROTEIN RP"/>
    <property type="match status" value="1"/>
</dbReference>
<organism evidence="9 10">
    <name type="scientific">Psophocarpus tetragonolobus</name>
    <name type="common">Winged bean</name>
    <name type="synonym">Dolichos tetragonolobus</name>
    <dbReference type="NCBI Taxonomy" id="3891"/>
    <lineage>
        <taxon>Eukaryota</taxon>
        <taxon>Viridiplantae</taxon>
        <taxon>Streptophyta</taxon>
        <taxon>Embryophyta</taxon>
        <taxon>Tracheophyta</taxon>
        <taxon>Spermatophyta</taxon>
        <taxon>Magnoliopsida</taxon>
        <taxon>eudicotyledons</taxon>
        <taxon>Gunneridae</taxon>
        <taxon>Pentapetalae</taxon>
        <taxon>rosids</taxon>
        <taxon>fabids</taxon>
        <taxon>Fabales</taxon>
        <taxon>Fabaceae</taxon>
        <taxon>Papilionoideae</taxon>
        <taxon>50 kb inversion clade</taxon>
        <taxon>NPAAA clade</taxon>
        <taxon>indigoferoid/millettioid clade</taxon>
        <taxon>Phaseoleae</taxon>
        <taxon>Psophocarpus</taxon>
    </lineage>
</organism>
<feature type="domain" description="Disease resistance R13L4/SHOC-2-like LRR" evidence="8">
    <location>
        <begin position="559"/>
        <end position="874"/>
    </location>
</feature>
<dbReference type="EMBL" id="JAYMYS010000007">
    <property type="protein sequence ID" value="KAK7387141.1"/>
    <property type="molecule type" value="Genomic_DNA"/>
</dbReference>
<dbReference type="InterPro" id="IPR027417">
    <property type="entry name" value="P-loop_NTPase"/>
</dbReference>
<dbReference type="InterPro" id="IPR058922">
    <property type="entry name" value="WHD_DRP"/>
</dbReference>
<dbReference type="FunFam" id="1.10.10.10:FF:000322">
    <property type="entry name" value="Probable disease resistance protein At1g63360"/>
    <property type="match status" value="1"/>
</dbReference>
<feature type="domain" description="Disease resistance N-terminal" evidence="6">
    <location>
        <begin position="6"/>
        <end position="95"/>
    </location>
</feature>
<dbReference type="GO" id="GO:0043531">
    <property type="term" value="F:ADP binding"/>
    <property type="evidence" value="ECO:0007669"/>
    <property type="project" value="InterPro"/>
</dbReference>
<feature type="domain" description="Disease resistance protein winged helix" evidence="7">
    <location>
        <begin position="442"/>
        <end position="513"/>
    </location>
</feature>
<keyword evidence="4" id="KW-0175">Coiled coil</keyword>
<dbReference type="InterPro" id="IPR032675">
    <property type="entry name" value="LRR_dom_sf"/>
</dbReference>
<dbReference type="SUPFAM" id="SSF52540">
    <property type="entry name" value="P-loop containing nucleoside triphosphate hydrolases"/>
    <property type="match status" value="1"/>
</dbReference>
<keyword evidence="1" id="KW-0677">Repeat</keyword>
<dbReference type="Gene3D" id="1.10.10.10">
    <property type="entry name" value="Winged helix-like DNA-binding domain superfamily/Winged helix DNA-binding domain"/>
    <property type="match status" value="1"/>
</dbReference>
<dbReference type="InterPro" id="IPR041118">
    <property type="entry name" value="Rx_N"/>
</dbReference>
<dbReference type="Gene3D" id="3.80.10.10">
    <property type="entry name" value="Ribonuclease Inhibitor"/>
    <property type="match status" value="1"/>
</dbReference>
<sequence length="921" mass="105544">MAETAMSLAGQHVLPKFLEAVNMLRNLPKEVADITDELESFQDFINAAEEAAEAEEYKNRRDRMKKRLMRLREAAFCMEDVIDEYVILCEEKQQHDDPGCPALLCEAVDFIKNHILRLQIAYKIQDAKSLVRDEKDGFQSHFPLEQRPENSRGNQNVTWHKLRMDPLFIQEDEVVGFEGPMVILKNWLTEGQQQRTVISVVGMAGLGKTTLAKQVFDKVHNEFECHALITVSQSYTVEGLLRDMMNKLCKEKMENPPYDVSSMDRMSLIEEVRNRLHNKRYVVLFDDVWTETFWDDIELALIDDKNGSRVLITTRLEKVSEFCKKSSLVEVHMLQPLSKEKSLELLCKKAFGYGFDGCCPKEYEDVGLKIVIKCGCFPLAIVAIGGLLNRKCKTVLEWQQFSQNPSFELERNSELNSVTKILSLSYDDLSYNLRSCLLYFGMYPEDYEVKSGRLIRQWIAEGFVKHEPGKTLEEAAEQYLKELITRSLVQVSSVTTDGKVRGCRVHDSIHEMIIGKMKDTCFYEYIDEHNPMVSSEIVRRLTIAKASNDLIGGIKRPYIRSILIFINAESSAHFISGILAKYMPLKVLDFESAPLFHVPENLGNFMHLKYLSFRFTKIESLPKSVGKLLNLETLDIRQTNVSEIPKEISKLRKLRHLLANQMSSIVAKQSLGSMISLQKIPPIPLDDEVVIRELGKLKKLRGLIITSFKEELGNALCSSINEMQFLEKLHIDSVDNNEVIDLHFMSTPSALGKLSLNGKLKKFPNWIPPLQNLVKLCLNNSQLTNDPLESIKDMPNLLVLSMNSEAYEGETLHFENGGFQKLQELELEELYNLNSIVIGRGALHSLKKLQLNEIPRLKRLPFGIQHLKKLEVFNISNMPFEFEVKIGPEGEEFWMIEHVPHVNVKASPIFGRYLMLRIPSF</sequence>
<feature type="coiled-coil region" evidence="4">
    <location>
        <begin position="47"/>
        <end position="74"/>
    </location>
</feature>
<dbReference type="Gene3D" id="3.40.50.300">
    <property type="entry name" value="P-loop containing nucleotide triphosphate hydrolases"/>
    <property type="match status" value="1"/>
</dbReference>
<dbReference type="Proteomes" id="UP001386955">
    <property type="component" value="Unassembled WGS sequence"/>
</dbReference>
<dbReference type="Pfam" id="PF00931">
    <property type="entry name" value="NB-ARC"/>
    <property type="match status" value="1"/>
</dbReference>
<dbReference type="Pfam" id="PF18052">
    <property type="entry name" value="Rx_N"/>
    <property type="match status" value="1"/>
</dbReference>
<evidence type="ECO:0000256" key="1">
    <source>
        <dbReference type="ARBA" id="ARBA00022737"/>
    </source>
</evidence>
<evidence type="ECO:0000259" key="8">
    <source>
        <dbReference type="Pfam" id="PF23598"/>
    </source>
</evidence>
<dbReference type="InterPro" id="IPR036388">
    <property type="entry name" value="WH-like_DNA-bd_sf"/>
</dbReference>
<evidence type="ECO:0000256" key="4">
    <source>
        <dbReference type="SAM" id="Coils"/>
    </source>
</evidence>
<protein>
    <recommendedName>
        <fullName evidence="11">Disease resistance protein RPM1</fullName>
    </recommendedName>
</protein>
<keyword evidence="3" id="KW-0611">Plant defense</keyword>
<dbReference type="PANTHER" id="PTHR23155:SF1052">
    <property type="entry name" value="DISEASE RESISTANCE PROTEIN RPM1"/>
    <property type="match status" value="1"/>
</dbReference>
<dbReference type="InterPro" id="IPR044974">
    <property type="entry name" value="Disease_R_plants"/>
</dbReference>
<evidence type="ECO:0000256" key="2">
    <source>
        <dbReference type="ARBA" id="ARBA00022741"/>
    </source>
</evidence>
<dbReference type="Gene3D" id="1.10.8.430">
    <property type="entry name" value="Helical domain of apoptotic protease-activating factors"/>
    <property type="match status" value="1"/>
</dbReference>
<dbReference type="FunFam" id="3.40.50.300:FF:001091">
    <property type="entry name" value="Probable disease resistance protein At1g61300"/>
    <property type="match status" value="1"/>
</dbReference>
<dbReference type="Gene3D" id="1.20.5.4130">
    <property type="match status" value="1"/>
</dbReference>
<evidence type="ECO:0000259" key="6">
    <source>
        <dbReference type="Pfam" id="PF18052"/>
    </source>
</evidence>
<dbReference type="InterPro" id="IPR042197">
    <property type="entry name" value="Apaf_helical"/>
</dbReference>
<evidence type="ECO:0000313" key="9">
    <source>
        <dbReference type="EMBL" id="KAK7387141.1"/>
    </source>
</evidence>
<proteinExistence type="predicted"/>
<keyword evidence="2" id="KW-0547">Nucleotide-binding</keyword>
<dbReference type="Pfam" id="PF23559">
    <property type="entry name" value="WHD_DRP"/>
    <property type="match status" value="1"/>
</dbReference>
<dbReference type="Pfam" id="PF23598">
    <property type="entry name" value="LRR_14"/>
    <property type="match status" value="1"/>
</dbReference>
<comment type="caution">
    <text evidence="9">The sequence shown here is derived from an EMBL/GenBank/DDBJ whole genome shotgun (WGS) entry which is preliminary data.</text>
</comment>
<name>A0AAN9S1E3_PSOTE</name>
<evidence type="ECO:0008006" key="11">
    <source>
        <dbReference type="Google" id="ProtNLM"/>
    </source>
</evidence>
<evidence type="ECO:0000259" key="7">
    <source>
        <dbReference type="Pfam" id="PF23559"/>
    </source>
</evidence>
<evidence type="ECO:0000256" key="3">
    <source>
        <dbReference type="ARBA" id="ARBA00022821"/>
    </source>
</evidence>
<dbReference type="InterPro" id="IPR055414">
    <property type="entry name" value="LRR_R13L4/SHOC2-like"/>
</dbReference>